<dbReference type="STRING" id="158500.BES08_00470"/>
<accession>A0A031K6S3</accession>
<feature type="region of interest" description="Disordered" evidence="1">
    <location>
        <begin position="1"/>
        <end position="43"/>
    </location>
</feature>
<reference evidence="3 4" key="1">
    <citation type="submission" date="2014-03" db="EMBL/GenBank/DDBJ databases">
        <title>Whole genome sequence of Novosphingobium resinovorum KF1.</title>
        <authorList>
            <person name="Gan H.M."/>
            <person name="Gan H.Y."/>
            <person name="Chew T.H."/>
            <person name="Savka M.A."/>
        </authorList>
    </citation>
    <scope>NUCLEOTIDE SEQUENCE [LARGE SCALE GENOMIC DNA]</scope>
    <source>
        <strain evidence="3 4">KF1</strain>
    </source>
</reference>
<evidence type="ECO:0008006" key="5">
    <source>
        <dbReference type="Google" id="ProtNLM"/>
    </source>
</evidence>
<sequence length="246" mass="26561">MEVADARDRHADDMRDAASNTANRATTASSHLAKPKPAVKKKKNKKARAFWLKQLHTWHWVSAAISLVGMLLFAATGITLNHAASIGAEPSVTQSQGKLPVALLAKLPARGDRTDPLPAEVAKAVAAAVPLDPSGRAADWTAEDEVYVAMPGPGRDAWVSIDRASGEVQAEVTDRGWISYLNDLHKGRNSGAAWSLFIDLFAVACLVFTITGLFLLQLHAKHRPMTWPMVGLSLLIPLLLALLFIH</sequence>
<dbReference type="Pfam" id="PF16357">
    <property type="entry name" value="PepSY_TM_like_2"/>
    <property type="match status" value="1"/>
</dbReference>
<feature type="compositionally biased region" description="Basic residues" evidence="1">
    <location>
        <begin position="33"/>
        <end position="43"/>
    </location>
</feature>
<evidence type="ECO:0000256" key="1">
    <source>
        <dbReference type="SAM" id="MobiDB-lite"/>
    </source>
</evidence>
<dbReference type="Proteomes" id="UP000024329">
    <property type="component" value="Unassembled WGS sequence"/>
</dbReference>
<evidence type="ECO:0000256" key="2">
    <source>
        <dbReference type="SAM" id="Phobius"/>
    </source>
</evidence>
<organism evidence="3 4">
    <name type="scientific">Novosphingobium resinovorum</name>
    <dbReference type="NCBI Taxonomy" id="158500"/>
    <lineage>
        <taxon>Bacteria</taxon>
        <taxon>Pseudomonadati</taxon>
        <taxon>Pseudomonadota</taxon>
        <taxon>Alphaproteobacteria</taxon>
        <taxon>Sphingomonadales</taxon>
        <taxon>Sphingomonadaceae</taxon>
        <taxon>Novosphingobium</taxon>
    </lineage>
</organism>
<feature type="transmembrane region" description="Helical" evidence="2">
    <location>
        <begin position="225"/>
        <end position="245"/>
    </location>
</feature>
<comment type="caution">
    <text evidence="3">The sequence shown here is derived from an EMBL/GenBank/DDBJ whole genome shotgun (WGS) entry which is preliminary data.</text>
</comment>
<evidence type="ECO:0000313" key="4">
    <source>
        <dbReference type="Proteomes" id="UP000024329"/>
    </source>
</evidence>
<keyword evidence="2" id="KW-0472">Membrane</keyword>
<dbReference type="PANTHER" id="PTHR40115">
    <property type="entry name" value="INNER MEMBRANE PROTEIN WITH PEPSY TM HELIX"/>
    <property type="match status" value="1"/>
</dbReference>
<feature type="transmembrane region" description="Helical" evidence="2">
    <location>
        <begin position="196"/>
        <end position="219"/>
    </location>
</feature>
<gene>
    <name evidence="3" type="ORF">BV97_00038</name>
</gene>
<dbReference type="InterPro" id="IPR032307">
    <property type="entry name" value="PepSY_TM-like_2"/>
</dbReference>
<feature type="compositionally biased region" description="Basic and acidic residues" evidence="1">
    <location>
        <begin position="1"/>
        <end position="16"/>
    </location>
</feature>
<protein>
    <recommendedName>
        <fullName evidence="5">PepSY-associated TM helix domain-containing protein</fullName>
    </recommendedName>
</protein>
<dbReference type="RefSeq" id="WP_236727256.1">
    <property type="nucleotide sequence ID" value="NZ_JFYZ01000001.1"/>
</dbReference>
<dbReference type="AlphaFoldDB" id="A0A031K6S3"/>
<evidence type="ECO:0000313" key="3">
    <source>
        <dbReference type="EMBL" id="EZP84287.1"/>
    </source>
</evidence>
<dbReference type="PANTHER" id="PTHR40115:SF1">
    <property type="entry name" value="INNER MEMBRANE PROTEIN WITH PEPSY TM HELIX"/>
    <property type="match status" value="1"/>
</dbReference>
<keyword evidence="2" id="KW-0812">Transmembrane</keyword>
<dbReference type="eggNOG" id="COG3295">
    <property type="taxonomic scope" value="Bacteria"/>
</dbReference>
<keyword evidence="2" id="KW-1133">Transmembrane helix</keyword>
<proteinExistence type="predicted"/>
<dbReference type="PATRIC" id="fig|158500.4.peg.40"/>
<dbReference type="EMBL" id="JFYZ01000001">
    <property type="protein sequence ID" value="EZP84287.1"/>
    <property type="molecule type" value="Genomic_DNA"/>
</dbReference>
<feature type="transmembrane region" description="Helical" evidence="2">
    <location>
        <begin position="58"/>
        <end position="80"/>
    </location>
</feature>
<feature type="compositionally biased region" description="Low complexity" evidence="1">
    <location>
        <begin position="17"/>
        <end position="30"/>
    </location>
</feature>
<name>A0A031K6S3_9SPHN</name>